<protein>
    <recommendedName>
        <fullName evidence="2">Trichome birefringence-like C-terminal domain-containing protein</fullName>
    </recommendedName>
</protein>
<evidence type="ECO:0000313" key="4">
    <source>
        <dbReference type="Proteomes" id="UP001164929"/>
    </source>
</evidence>
<gene>
    <name evidence="3" type="ORF">NC653_036387</name>
</gene>
<dbReference type="EMBL" id="JAQIZT010000016">
    <property type="protein sequence ID" value="KAJ6968401.1"/>
    <property type="molecule type" value="Genomic_DNA"/>
</dbReference>
<proteinExistence type="inferred from homology"/>
<organism evidence="3 4">
    <name type="scientific">Populus alba x Populus x berolinensis</name>
    <dbReference type="NCBI Taxonomy" id="444605"/>
    <lineage>
        <taxon>Eukaryota</taxon>
        <taxon>Viridiplantae</taxon>
        <taxon>Streptophyta</taxon>
        <taxon>Embryophyta</taxon>
        <taxon>Tracheophyta</taxon>
        <taxon>Spermatophyta</taxon>
        <taxon>Magnoliopsida</taxon>
        <taxon>eudicotyledons</taxon>
        <taxon>Gunneridae</taxon>
        <taxon>Pentapetalae</taxon>
        <taxon>rosids</taxon>
        <taxon>fabids</taxon>
        <taxon>Malpighiales</taxon>
        <taxon>Salicaceae</taxon>
        <taxon>Saliceae</taxon>
        <taxon>Populus</taxon>
    </lineage>
</organism>
<comment type="similarity">
    <text evidence="1">Belongs to the PC-esterase family. TBL subfamily.</text>
</comment>
<reference evidence="3 4" key="1">
    <citation type="journal article" date="2023" name="Mol. Ecol. Resour.">
        <title>Chromosome-level genome assembly of a triploid poplar Populus alba 'Berolinensis'.</title>
        <authorList>
            <person name="Chen S."/>
            <person name="Yu Y."/>
            <person name="Wang X."/>
            <person name="Wang S."/>
            <person name="Zhang T."/>
            <person name="Zhou Y."/>
            <person name="He R."/>
            <person name="Meng N."/>
            <person name="Wang Y."/>
            <person name="Liu W."/>
            <person name="Liu Z."/>
            <person name="Liu J."/>
            <person name="Guo Q."/>
            <person name="Huang H."/>
            <person name="Sederoff R.R."/>
            <person name="Wang G."/>
            <person name="Qu G."/>
            <person name="Chen S."/>
        </authorList>
    </citation>
    <scope>NUCLEOTIDE SEQUENCE [LARGE SCALE GENOMIC DNA]</scope>
    <source>
        <strain evidence="3">SC-2020</strain>
    </source>
</reference>
<feature type="domain" description="Trichome birefringence-like C-terminal" evidence="2">
    <location>
        <begin position="2"/>
        <end position="45"/>
    </location>
</feature>
<dbReference type="AlphaFoldDB" id="A0AAD6LK03"/>
<dbReference type="Pfam" id="PF13839">
    <property type="entry name" value="PC-Esterase"/>
    <property type="match status" value="1"/>
</dbReference>
<keyword evidence="4" id="KW-1185">Reference proteome</keyword>
<dbReference type="Proteomes" id="UP001164929">
    <property type="component" value="Chromosome 16"/>
</dbReference>
<evidence type="ECO:0000259" key="2">
    <source>
        <dbReference type="Pfam" id="PF13839"/>
    </source>
</evidence>
<evidence type="ECO:0000256" key="1">
    <source>
        <dbReference type="ARBA" id="ARBA00007727"/>
    </source>
</evidence>
<dbReference type="InterPro" id="IPR026057">
    <property type="entry name" value="TBL_C"/>
</dbReference>
<dbReference type="GO" id="GO:0016740">
    <property type="term" value="F:transferase activity"/>
    <property type="evidence" value="ECO:0007669"/>
    <property type="project" value="InterPro"/>
</dbReference>
<name>A0AAD6LK03_9ROSI</name>
<sequence>MTIKVDQLHWFSRNWEGADVLMFNTGHWWNEDKTVKNTWKSWGENLSHEGTRVFSCRGLTPPEHYRGGPIVMLIYKPEANYKLLEPEPRLDYGDRKVWYSINVTHLSTVQVRRSQTVFFLVIEEPCTPVDAPQELQSLVPTWNTIYNGMKS</sequence>
<accession>A0AAD6LK03</accession>
<comment type="caution">
    <text evidence="3">The sequence shown here is derived from an EMBL/GenBank/DDBJ whole genome shotgun (WGS) entry which is preliminary data.</text>
</comment>
<evidence type="ECO:0000313" key="3">
    <source>
        <dbReference type="EMBL" id="KAJ6968401.1"/>
    </source>
</evidence>